<evidence type="ECO:0000313" key="3">
    <source>
        <dbReference type="EMBL" id="CAJ1969776.1"/>
    </source>
</evidence>
<keyword evidence="2" id="KW-1133">Transmembrane helix</keyword>
<keyword evidence="4" id="KW-1185">Reference proteome</keyword>
<organism evidence="3 4">
    <name type="scientific">Cylindrotheca closterium</name>
    <dbReference type="NCBI Taxonomy" id="2856"/>
    <lineage>
        <taxon>Eukaryota</taxon>
        <taxon>Sar</taxon>
        <taxon>Stramenopiles</taxon>
        <taxon>Ochrophyta</taxon>
        <taxon>Bacillariophyta</taxon>
        <taxon>Bacillariophyceae</taxon>
        <taxon>Bacillariophycidae</taxon>
        <taxon>Bacillariales</taxon>
        <taxon>Bacillariaceae</taxon>
        <taxon>Cylindrotheca</taxon>
    </lineage>
</organism>
<feature type="compositionally biased region" description="Basic and acidic residues" evidence="1">
    <location>
        <begin position="336"/>
        <end position="346"/>
    </location>
</feature>
<sequence length="367" mass="39543">MKDAASLPPPPGLSGGIWGTTTYVGPLTFACAVASIQTIIGWIIILLFCPVDKMDVYKVEDKLYTADGKLYKAASTHNFAVSKSEHVVGGVPPGCSPKNTGSWGTTQHVGPLTWAVAICALPTVIGSILILLFMPLDNDDVYKEGDALYLADGTKFKAASDKNFDIRRSAHTTSGTPEGLSGGSWGTTTYVGPFTLALALAALPTVIGAIVILLFCPLDQEEVYNVDEKLYLPSGKLFKAASKNNFFIRKSEHTVTGAPKGLKGGEWGTTTHVGPLTFAFAFVALWSGVGWIIILLLLPLDSEEVYKVDNKLYLPDGELYKAVSKHNFRKKNSKHVRAERTDVEKADGEEEEEVPTTLEDGSKALEC</sequence>
<dbReference type="EMBL" id="CAKOGP040002425">
    <property type="protein sequence ID" value="CAJ1969776.1"/>
    <property type="molecule type" value="Genomic_DNA"/>
</dbReference>
<proteinExistence type="predicted"/>
<keyword evidence="2" id="KW-0472">Membrane</keyword>
<dbReference type="Proteomes" id="UP001295423">
    <property type="component" value="Unassembled WGS sequence"/>
</dbReference>
<reference evidence="3" key="1">
    <citation type="submission" date="2023-08" db="EMBL/GenBank/DDBJ databases">
        <authorList>
            <person name="Audoor S."/>
            <person name="Bilcke G."/>
        </authorList>
    </citation>
    <scope>NUCLEOTIDE SEQUENCE</scope>
</reference>
<feature type="transmembrane region" description="Helical" evidence="2">
    <location>
        <begin position="194"/>
        <end position="216"/>
    </location>
</feature>
<evidence type="ECO:0000313" key="4">
    <source>
        <dbReference type="Proteomes" id="UP001295423"/>
    </source>
</evidence>
<evidence type="ECO:0000256" key="1">
    <source>
        <dbReference type="SAM" id="MobiDB-lite"/>
    </source>
</evidence>
<comment type="caution">
    <text evidence="3">The sequence shown here is derived from an EMBL/GenBank/DDBJ whole genome shotgun (WGS) entry which is preliminary data.</text>
</comment>
<feature type="region of interest" description="Disordered" evidence="1">
    <location>
        <begin position="330"/>
        <end position="367"/>
    </location>
</feature>
<evidence type="ECO:0000256" key="2">
    <source>
        <dbReference type="SAM" id="Phobius"/>
    </source>
</evidence>
<feature type="transmembrane region" description="Helical" evidence="2">
    <location>
        <begin position="112"/>
        <end position="134"/>
    </location>
</feature>
<gene>
    <name evidence="3" type="ORF">CYCCA115_LOCUS23881</name>
</gene>
<dbReference type="PROSITE" id="PS51257">
    <property type="entry name" value="PROKAR_LIPOPROTEIN"/>
    <property type="match status" value="1"/>
</dbReference>
<protein>
    <submittedName>
        <fullName evidence="3">Uncharacterized protein</fullName>
    </submittedName>
</protein>
<dbReference type="AlphaFoldDB" id="A0AAD2GC61"/>
<feature type="transmembrane region" description="Helical" evidence="2">
    <location>
        <begin position="276"/>
        <end position="298"/>
    </location>
</feature>
<name>A0AAD2GC61_9STRA</name>
<feature type="transmembrane region" description="Helical" evidence="2">
    <location>
        <begin position="27"/>
        <end position="49"/>
    </location>
</feature>
<accession>A0AAD2GC61</accession>
<keyword evidence="2" id="KW-0812">Transmembrane</keyword>